<keyword evidence="5" id="KW-1185">Reference proteome</keyword>
<sequence length="595" mass="64701">MDGLNPDRHTIKLVHWPQDNHPSILAFEAFILIPHRTNTLSHSRSIAPRKVSQHSWSLVQKGSTGVNAMQLVVVSQERVLIIDKVEHNPLTIDGHPAWASEYNLLTHAVKPVRLQSNSFCAGGSFLGNGTLINVGGNPVVEDHTGAADFGDVNGLQAVRLYHPCDSVDGECSFYENHERVRMASPRWYNSVVRISDGSAMIIGGSIKGGWINNATVNNPTIEYYPPKSIHGSKGNPIHIPFLQETVGANLFPIATSLPDGRVFIAANQDAIIYDWKRNTEIRLPRLPNGVRVTYPMAGTGLLLPLSYEDNYTPTILLCGGSTVDDKTASYEISSQTPASSQCVRMVLDEGGIKKGWEVEQMPQARLMPDAVFLPTGQVVIINGAGSGISGYGNVKDQVGASNAANPVLKPVLYDPLLPPGSRFSSEGLPSSSIPRLYHSVASLTPQGNIMIAGSNPNLDRSEVAYGTEYRAEWLNPPYMGAQRPKILNYKNVETIPFGKTFSLRVENCGDKSQGRGVFMDLGFVTHAVHMNSRMVYAKIIQTADGLWSITAPPNENVYPPGPAWMFFLCDGIPSEGKKVIIGEGHSPPVDEAIAH</sequence>
<dbReference type="Pfam" id="PF07250">
    <property type="entry name" value="Glyoxal_oxid_N"/>
    <property type="match status" value="1"/>
</dbReference>
<evidence type="ECO:0008006" key="6">
    <source>
        <dbReference type="Google" id="ProtNLM"/>
    </source>
</evidence>
<dbReference type="PANTHER" id="PTHR32208:SF96">
    <property type="entry name" value="GLYOXAL OXIDASE"/>
    <property type="match status" value="1"/>
</dbReference>
<feature type="domain" description="Galactose oxidase-like Early set" evidence="3">
    <location>
        <begin position="483"/>
        <end position="580"/>
    </location>
</feature>
<dbReference type="SUPFAM" id="SSF81296">
    <property type="entry name" value="E set domains"/>
    <property type="match status" value="1"/>
</dbReference>
<comment type="caution">
    <text evidence="4">The sequence shown here is derived from an EMBL/GenBank/DDBJ whole genome shotgun (WGS) entry which is preliminary data.</text>
</comment>
<name>A0A9P7USZ4_9AGAR</name>
<dbReference type="InterPro" id="IPR015202">
    <property type="entry name" value="GO-like_E_set"/>
</dbReference>
<dbReference type="OrthoDB" id="2019572at2759"/>
<dbReference type="InterPro" id="IPR014756">
    <property type="entry name" value="Ig_E-set"/>
</dbReference>
<evidence type="ECO:0000313" key="4">
    <source>
        <dbReference type="EMBL" id="KAG7092705.1"/>
    </source>
</evidence>
<dbReference type="Gene3D" id="2.130.10.80">
    <property type="entry name" value="Galactose oxidase/kelch, beta-propeller"/>
    <property type="match status" value="1"/>
</dbReference>
<dbReference type="CDD" id="cd02851">
    <property type="entry name" value="E_set_GO_C"/>
    <property type="match status" value="1"/>
</dbReference>
<dbReference type="InterPro" id="IPR011043">
    <property type="entry name" value="Gal_Oxase/kelch_b-propeller"/>
</dbReference>
<dbReference type="InterPro" id="IPR037293">
    <property type="entry name" value="Gal_Oxidase_central_sf"/>
</dbReference>
<evidence type="ECO:0000313" key="5">
    <source>
        <dbReference type="Proteomes" id="UP001049176"/>
    </source>
</evidence>
<dbReference type="InterPro" id="IPR009880">
    <property type="entry name" value="Glyoxal_oxidase_N"/>
</dbReference>
<dbReference type="Pfam" id="PF09118">
    <property type="entry name" value="GO-like_E_set"/>
    <property type="match status" value="1"/>
</dbReference>
<dbReference type="GeneID" id="66078111"/>
<dbReference type="Gene3D" id="2.60.40.10">
    <property type="entry name" value="Immunoglobulins"/>
    <property type="match status" value="1"/>
</dbReference>
<dbReference type="PANTHER" id="PTHR32208">
    <property type="entry name" value="SECRETED PROTEIN-RELATED"/>
    <property type="match status" value="1"/>
</dbReference>
<protein>
    <recommendedName>
        <fullName evidence="6">Copper radical oxidase</fullName>
    </recommendedName>
</protein>
<evidence type="ECO:0000259" key="3">
    <source>
        <dbReference type="Pfam" id="PF09118"/>
    </source>
</evidence>
<dbReference type="AlphaFoldDB" id="A0A9P7USZ4"/>
<dbReference type="RefSeq" id="XP_043009175.1">
    <property type="nucleotide sequence ID" value="XM_043153890.1"/>
</dbReference>
<accession>A0A9P7USZ4</accession>
<dbReference type="Proteomes" id="UP001049176">
    <property type="component" value="Chromosome 5"/>
</dbReference>
<dbReference type="SUPFAM" id="SSF50965">
    <property type="entry name" value="Galactose oxidase, central domain"/>
    <property type="match status" value="1"/>
</dbReference>
<proteinExistence type="predicted"/>
<dbReference type="KEGG" id="more:E1B28_009035"/>
<evidence type="ECO:0000259" key="2">
    <source>
        <dbReference type="Pfam" id="PF07250"/>
    </source>
</evidence>
<keyword evidence="1" id="KW-0732">Signal</keyword>
<gene>
    <name evidence="4" type="ORF">E1B28_009035</name>
</gene>
<organism evidence="4 5">
    <name type="scientific">Marasmius oreades</name>
    <name type="common">fairy-ring Marasmius</name>
    <dbReference type="NCBI Taxonomy" id="181124"/>
    <lineage>
        <taxon>Eukaryota</taxon>
        <taxon>Fungi</taxon>
        <taxon>Dikarya</taxon>
        <taxon>Basidiomycota</taxon>
        <taxon>Agaricomycotina</taxon>
        <taxon>Agaricomycetes</taxon>
        <taxon>Agaricomycetidae</taxon>
        <taxon>Agaricales</taxon>
        <taxon>Marasmiineae</taxon>
        <taxon>Marasmiaceae</taxon>
        <taxon>Marasmius</taxon>
    </lineage>
</organism>
<dbReference type="InterPro" id="IPR013783">
    <property type="entry name" value="Ig-like_fold"/>
</dbReference>
<dbReference type="EMBL" id="CM032185">
    <property type="protein sequence ID" value="KAG7092705.1"/>
    <property type="molecule type" value="Genomic_DNA"/>
</dbReference>
<reference evidence="4" key="1">
    <citation type="journal article" date="2021" name="Genome Biol. Evol.">
        <title>The assembled and annotated genome of the fairy-ring fungus Marasmius oreades.</title>
        <authorList>
            <person name="Hiltunen M."/>
            <person name="Ament-Velasquez S.L."/>
            <person name="Johannesson H."/>
        </authorList>
    </citation>
    <scope>NUCLEOTIDE SEQUENCE</scope>
    <source>
        <strain evidence="4">03SP1</strain>
    </source>
</reference>
<feature type="domain" description="Glyoxal oxidase N-terminal" evidence="2">
    <location>
        <begin position="97"/>
        <end position="478"/>
    </location>
</feature>
<evidence type="ECO:0000256" key="1">
    <source>
        <dbReference type="ARBA" id="ARBA00022729"/>
    </source>
</evidence>